<dbReference type="Proteomes" id="UP000198287">
    <property type="component" value="Unassembled WGS sequence"/>
</dbReference>
<organism evidence="2 3">
    <name type="scientific">Folsomia candida</name>
    <name type="common">Springtail</name>
    <dbReference type="NCBI Taxonomy" id="158441"/>
    <lineage>
        <taxon>Eukaryota</taxon>
        <taxon>Metazoa</taxon>
        <taxon>Ecdysozoa</taxon>
        <taxon>Arthropoda</taxon>
        <taxon>Hexapoda</taxon>
        <taxon>Collembola</taxon>
        <taxon>Entomobryomorpha</taxon>
        <taxon>Isotomoidea</taxon>
        <taxon>Isotomidae</taxon>
        <taxon>Proisotominae</taxon>
        <taxon>Folsomia</taxon>
    </lineage>
</organism>
<sequence length="226" mass="25381">MTTPTYFLQAFMGFILLWSATPTFADSVNMPSGYYEYYCYNTPVYCCWNTVQLNGNWSLIRYHSDVQITCGDLNVNSVGGDGRSLDLSATFRTFSFDPVVTKDITVNTTSLEFSSGRWVSRKRLFDIRPNANYERSSLLLLGYTMSTGGAEMESFLFATCEMYSLHAGSPPVNTIREVGILARKGLEEKYDNVTLLESKYNRALNLAQLPLVGQILPPHFLTGCNI</sequence>
<feature type="chain" id="PRO_5012149593" evidence="1">
    <location>
        <begin position="26"/>
        <end position="226"/>
    </location>
</feature>
<keyword evidence="1" id="KW-0732">Signal</keyword>
<evidence type="ECO:0000313" key="3">
    <source>
        <dbReference type="Proteomes" id="UP000198287"/>
    </source>
</evidence>
<protein>
    <submittedName>
        <fullName evidence="2">Uncharacterized protein</fullName>
    </submittedName>
</protein>
<comment type="caution">
    <text evidence="2">The sequence shown here is derived from an EMBL/GenBank/DDBJ whole genome shotgun (WGS) entry which is preliminary data.</text>
</comment>
<evidence type="ECO:0000313" key="2">
    <source>
        <dbReference type="EMBL" id="OXA54392.1"/>
    </source>
</evidence>
<feature type="signal peptide" evidence="1">
    <location>
        <begin position="1"/>
        <end position="25"/>
    </location>
</feature>
<accession>A0A226E9U8</accession>
<evidence type="ECO:0000256" key="1">
    <source>
        <dbReference type="SAM" id="SignalP"/>
    </source>
</evidence>
<dbReference type="AlphaFoldDB" id="A0A226E9U8"/>
<dbReference type="EMBL" id="LNIX01000005">
    <property type="protein sequence ID" value="OXA54392.1"/>
    <property type="molecule type" value="Genomic_DNA"/>
</dbReference>
<keyword evidence="3" id="KW-1185">Reference proteome</keyword>
<gene>
    <name evidence="2" type="ORF">Fcan01_10911</name>
</gene>
<name>A0A226E9U8_FOLCA</name>
<reference evidence="2 3" key="1">
    <citation type="submission" date="2015-12" db="EMBL/GenBank/DDBJ databases">
        <title>The genome of Folsomia candida.</title>
        <authorList>
            <person name="Faddeeva A."/>
            <person name="Derks M.F."/>
            <person name="Anvar Y."/>
            <person name="Smit S."/>
            <person name="Van Straalen N."/>
            <person name="Roelofs D."/>
        </authorList>
    </citation>
    <scope>NUCLEOTIDE SEQUENCE [LARGE SCALE GENOMIC DNA]</scope>
    <source>
        <strain evidence="2 3">VU population</strain>
        <tissue evidence="2">Whole body</tissue>
    </source>
</reference>
<proteinExistence type="predicted"/>